<dbReference type="GO" id="GO:0005524">
    <property type="term" value="F:ATP binding"/>
    <property type="evidence" value="ECO:0007669"/>
    <property type="project" value="UniProtKB-KW"/>
</dbReference>
<evidence type="ECO:0000256" key="3">
    <source>
        <dbReference type="ARBA" id="ARBA00022840"/>
    </source>
</evidence>
<dbReference type="Gene3D" id="3.40.50.300">
    <property type="entry name" value="P-loop containing nucleotide triphosphate hydrolases"/>
    <property type="match status" value="1"/>
</dbReference>
<keyword evidence="3 5" id="KW-0067">ATP-binding</keyword>
<proteinExistence type="predicted"/>
<dbReference type="SUPFAM" id="SSF52540">
    <property type="entry name" value="P-loop containing nucleoside triphosphate hydrolases"/>
    <property type="match status" value="1"/>
</dbReference>
<dbReference type="PANTHER" id="PTHR45772">
    <property type="entry name" value="CONSERVED COMPONENT OF ABC TRANSPORTER FOR NATURAL AMINO ACIDS-RELATED"/>
    <property type="match status" value="1"/>
</dbReference>
<reference evidence="5 6" key="1">
    <citation type="submission" date="2024-06" db="EMBL/GenBank/DDBJ databases">
        <title>The Natural Products Discovery Center: Release of the First 8490 Sequenced Strains for Exploring Actinobacteria Biosynthetic Diversity.</title>
        <authorList>
            <person name="Kalkreuter E."/>
            <person name="Kautsar S.A."/>
            <person name="Yang D."/>
            <person name="Bader C.D."/>
            <person name="Teijaro C.N."/>
            <person name="Fluegel L."/>
            <person name="Davis C.M."/>
            <person name="Simpson J.R."/>
            <person name="Lauterbach L."/>
            <person name="Steele A.D."/>
            <person name="Gui C."/>
            <person name="Meng S."/>
            <person name="Li G."/>
            <person name="Viehrig K."/>
            <person name="Ye F."/>
            <person name="Su P."/>
            <person name="Kiefer A.F."/>
            <person name="Nichols A."/>
            <person name="Cepeda A.J."/>
            <person name="Yan W."/>
            <person name="Fan B."/>
            <person name="Jiang Y."/>
            <person name="Adhikari A."/>
            <person name="Zheng C.-J."/>
            <person name="Schuster L."/>
            <person name="Cowan T.M."/>
            <person name="Smanski M.J."/>
            <person name="Chevrette M.G."/>
            <person name="De Carvalho L.P.S."/>
            <person name="Shen B."/>
        </authorList>
    </citation>
    <scope>NUCLEOTIDE SEQUENCE [LARGE SCALE GENOMIC DNA]</scope>
    <source>
        <strain evidence="5 6">NPDC019708</strain>
    </source>
</reference>
<name>A0ABV2WNG7_9NOCA</name>
<dbReference type="InterPro" id="IPR027417">
    <property type="entry name" value="P-loop_NTPase"/>
</dbReference>
<evidence type="ECO:0000313" key="6">
    <source>
        <dbReference type="Proteomes" id="UP001550628"/>
    </source>
</evidence>
<evidence type="ECO:0000256" key="1">
    <source>
        <dbReference type="ARBA" id="ARBA00022448"/>
    </source>
</evidence>
<dbReference type="InterPro" id="IPR003439">
    <property type="entry name" value="ABC_transporter-like_ATP-bd"/>
</dbReference>
<dbReference type="RefSeq" id="WP_356955532.1">
    <property type="nucleotide sequence ID" value="NZ_JBEYBD010000004.1"/>
</dbReference>
<dbReference type="CDD" id="cd03219">
    <property type="entry name" value="ABC_Mj1267_LivG_branched"/>
    <property type="match status" value="1"/>
</dbReference>
<keyword evidence="2" id="KW-0547">Nucleotide-binding</keyword>
<evidence type="ECO:0000256" key="2">
    <source>
        <dbReference type="ARBA" id="ARBA00022741"/>
    </source>
</evidence>
<keyword evidence="1" id="KW-0813">Transport</keyword>
<feature type="domain" description="ABC transporter" evidence="4">
    <location>
        <begin position="16"/>
        <end position="264"/>
    </location>
</feature>
<protein>
    <submittedName>
        <fullName evidence="5">ABC transporter ATP-binding protein</fullName>
    </submittedName>
</protein>
<dbReference type="Proteomes" id="UP001550628">
    <property type="component" value="Unassembled WGS sequence"/>
</dbReference>
<comment type="caution">
    <text evidence="5">The sequence shown here is derived from an EMBL/GenBank/DDBJ whole genome shotgun (WGS) entry which is preliminary data.</text>
</comment>
<dbReference type="InterPro" id="IPR051120">
    <property type="entry name" value="ABC_AA/LPS_Transport"/>
</dbReference>
<keyword evidence="6" id="KW-1185">Reference proteome</keyword>
<dbReference type="Pfam" id="PF00005">
    <property type="entry name" value="ABC_tran"/>
    <property type="match status" value="1"/>
</dbReference>
<dbReference type="PROSITE" id="PS50893">
    <property type="entry name" value="ABC_TRANSPORTER_2"/>
    <property type="match status" value="1"/>
</dbReference>
<dbReference type="SMART" id="SM00382">
    <property type="entry name" value="AAA"/>
    <property type="match status" value="1"/>
</dbReference>
<gene>
    <name evidence="5" type="ORF">ABZ510_11200</name>
</gene>
<evidence type="ECO:0000313" key="5">
    <source>
        <dbReference type="EMBL" id="MEU1952419.1"/>
    </source>
</evidence>
<dbReference type="EMBL" id="JBEYBF010000006">
    <property type="protein sequence ID" value="MEU1952419.1"/>
    <property type="molecule type" value="Genomic_DNA"/>
</dbReference>
<sequence>MTTVPDAAAAGAVPALRVEEVRLRFGGVVALDGPSFTIEPGRIVGLIGPNGAGKTTLFNCISRLYQPDSGRITFGDTDLLALPAAGIAEAGIARTFQNIGLFPTMSVVENVLTGAYSRTRAGFVRTALGLPVTRREERREREQAWSLLDSMQLAHVGLEPAGNLPYGTLKRVELARALMQQPRLLMLDEPANGLIHEEVLELADTVRALCDERGFSVLLVEHHMAMVMSISDRVVVLNFGQKVTEGEPAEVAAHPEVVEAYLGGAA</sequence>
<accession>A0ABV2WNG7</accession>
<dbReference type="InterPro" id="IPR003593">
    <property type="entry name" value="AAA+_ATPase"/>
</dbReference>
<dbReference type="PANTHER" id="PTHR45772:SF4">
    <property type="entry name" value="ABC TRANSPORTER ATP-BINDING PROTEIN"/>
    <property type="match status" value="1"/>
</dbReference>
<organism evidence="5 6">
    <name type="scientific">Nocardia rhamnosiphila</name>
    <dbReference type="NCBI Taxonomy" id="426716"/>
    <lineage>
        <taxon>Bacteria</taxon>
        <taxon>Bacillati</taxon>
        <taxon>Actinomycetota</taxon>
        <taxon>Actinomycetes</taxon>
        <taxon>Mycobacteriales</taxon>
        <taxon>Nocardiaceae</taxon>
        <taxon>Nocardia</taxon>
    </lineage>
</organism>
<dbReference type="Pfam" id="PF12399">
    <property type="entry name" value="BCA_ABC_TP_C"/>
    <property type="match status" value="1"/>
</dbReference>
<dbReference type="InterPro" id="IPR032823">
    <property type="entry name" value="BCA_ABC_TP_C"/>
</dbReference>
<evidence type="ECO:0000259" key="4">
    <source>
        <dbReference type="PROSITE" id="PS50893"/>
    </source>
</evidence>